<evidence type="ECO:0000313" key="1">
    <source>
        <dbReference type="EMBL" id="CAK81109.1"/>
    </source>
</evidence>
<dbReference type="InterPro" id="IPR011990">
    <property type="entry name" value="TPR-like_helical_dom_sf"/>
</dbReference>
<protein>
    <recommendedName>
        <fullName evidence="3">B box-type domain-containing protein</fullName>
    </recommendedName>
</protein>
<dbReference type="InParanoid" id="A0DDJ2"/>
<evidence type="ECO:0008006" key="3">
    <source>
        <dbReference type="Google" id="ProtNLM"/>
    </source>
</evidence>
<proteinExistence type="predicted"/>
<dbReference type="GeneID" id="5034291"/>
<dbReference type="AlphaFoldDB" id="A0DDJ2"/>
<accession>A0DDJ2</accession>
<name>A0DDJ2_PARTE</name>
<evidence type="ECO:0000313" key="2">
    <source>
        <dbReference type="Proteomes" id="UP000000600"/>
    </source>
</evidence>
<sequence>MQQQCECKIEGNMNVQIIGICLNRDCSEEWFCQNCVKNHDGHEKDLQSGDQMDQLLQQYNSAEYQKFLEADEKFQKLQEYYNRVLQGNQNDVKMLDNLQQFIMEENYQGINKYLDQFKEYKQQIDNNKPGNAVTQQFQLKYLRYWRVIQIIQKNQTFQIYLRMRPPEKKKKKQKKFLLKVQDFADFCQQNSYLTLKILMRHYKFWNILWKQIMNAQNHYFSKTLIQLELFENSINHCNQLIKINRQNFEVSFLKSIALLLIPNYDEFEEELQIAHKNSPYRFYCLILNLIEELEENCTVVKDFIQSLNFDLKKQLQSLIINNEIPSQTLKQQMSIIIQIIKLVDKIDLEKALFQFNQSNLPI</sequence>
<reference evidence="1 2" key="1">
    <citation type="journal article" date="2006" name="Nature">
        <title>Global trends of whole-genome duplications revealed by the ciliate Paramecium tetraurelia.</title>
        <authorList>
            <consortium name="Genoscope"/>
            <person name="Aury J.-M."/>
            <person name="Jaillon O."/>
            <person name="Duret L."/>
            <person name="Noel B."/>
            <person name="Jubin C."/>
            <person name="Porcel B.M."/>
            <person name="Segurens B."/>
            <person name="Daubin V."/>
            <person name="Anthouard V."/>
            <person name="Aiach N."/>
            <person name="Arnaiz O."/>
            <person name="Billaut A."/>
            <person name="Beisson J."/>
            <person name="Blanc I."/>
            <person name="Bouhouche K."/>
            <person name="Camara F."/>
            <person name="Duharcourt S."/>
            <person name="Guigo R."/>
            <person name="Gogendeau D."/>
            <person name="Katinka M."/>
            <person name="Keller A.-M."/>
            <person name="Kissmehl R."/>
            <person name="Klotz C."/>
            <person name="Koll F."/>
            <person name="Le Moue A."/>
            <person name="Lepere C."/>
            <person name="Malinsky S."/>
            <person name="Nowacki M."/>
            <person name="Nowak J.K."/>
            <person name="Plattner H."/>
            <person name="Poulain J."/>
            <person name="Ruiz F."/>
            <person name="Serrano V."/>
            <person name="Zagulski M."/>
            <person name="Dessen P."/>
            <person name="Betermier M."/>
            <person name="Weissenbach J."/>
            <person name="Scarpelli C."/>
            <person name="Schachter V."/>
            <person name="Sperling L."/>
            <person name="Meyer E."/>
            <person name="Cohen J."/>
            <person name="Wincker P."/>
        </authorList>
    </citation>
    <scope>NUCLEOTIDE SEQUENCE [LARGE SCALE GENOMIC DNA]</scope>
    <source>
        <strain evidence="1 2">Stock d4-2</strain>
    </source>
</reference>
<organism evidence="1 2">
    <name type="scientific">Paramecium tetraurelia</name>
    <dbReference type="NCBI Taxonomy" id="5888"/>
    <lineage>
        <taxon>Eukaryota</taxon>
        <taxon>Sar</taxon>
        <taxon>Alveolata</taxon>
        <taxon>Ciliophora</taxon>
        <taxon>Intramacronucleata</taxon>
        <taxon>Oligohymenophorea</taxon>
        <taxon>Peniculida</taxon>
        <taxon>Parameciidae</taxon>
        <taxon>Paramecium</taxon>
    </lineage>
</organism>
<dbReference type="Proteomes" id="UP000000600">
    <property type="component" value="Unassembled WGS sequence"/>
</dbReference>
<dbReference type="KEGG" id="ptm:GSPATT00015969001"/>
<keyword evidence="2" id="KW-1185">Reference proteome</keyword>
<dbReference type="EMBL" id="CT868385">
    <property type="protein sequence ID" value="CAK81109.1"/>
    <property type="molecule type" value="Genomic_DNA"/>
</dbReference>
<gene>
    <name evidence="1" type="ORF">GSPATT00015969001</name>
</gene>
<dbReference type="HOGENOM" id="CLU_766087_0_0_1"/>
<dbReference type="RefSeq" id="XP_001448506.1">
    <property type="nucleotide sequence ID" value="XM_001448469.1"/>
</dbReference>
<dbReference type="OrthoDB" id="312579at2759"/>
<dbReference type="SUPFAM" id="SSF48452">
    <property type="entry name" value="TPR-like"/>
    <property type="match status" value="1"/>
</dbReference>